<dbReference type="AlphaFoldDB" id="A0A8X6JUN8"/>
<evidence type="ECO:0000256" key="1">
    <source>
        <dbReference type="SAM" id="MobiDB-lite"/>
    </source>
</evidence>
<keyword evidence="3" id="KW-1185">Reference proteome</keyword>
<reference evidence="2" key="1">
    <citation type="submission" date="2020-07" db="EMBL/GenBank/DDBJ databases">
        <title>Multicomponent nature underlies the extraordinary mechanical properties of spider dragline silk.</title>
        <authorList>
            <person name="Kono N."/>
            <person name="Nakamura H."/>
            <person name="Mori M."/>
            <person name="Yoshida Y."/>
            <person name="Ohtoshi R."/>
            <person name="Malay A.D."/>
            <person name="Moran D.A.P."/>
            <person name="Tomita M."/>
            <person name="Numata K."/>
            <person name="Arakawa K."/>
        </authorList>
    </citation>
    <scope>NUCLEOTIDE SEQUENCE</scope>
</reference>
<feature type="region of interest" description="Disordered" evidence="1">
    <location>
        <begin position="34"/>
        <end position="58"/>
    </location>
</feature>
<protein>
    <submittedName>
        <fullName evidence="2">Uncharacterized protein</fullName>
    </submittedName>
</protein>
<feature type="non-terminal residue" evidence="2">
    <location>
        <position position="1"/>
    </location>
</feature>
<evidence type="ECO:0000313" key="3">
    <source>
        <dbReference type="Proteomes" id="UP000887116"/>
    </source>
</evidence>
<dbReference type="EMBL" id="BMAO01027722">
    <property type="protein sequence ID" value="GFR19251.1"/>
    <property type="molecule type" value="Genomic_DNA"/>
</dbReference>
<dbReference type="Proteomes" id="UP000887116">
    <property type="component" value="Unassembled WGS sequence"/>
</dbReference>
<sequence>YESKGKQWAKSKPSLPIGLDPSYAIPSTMRSGAKKIPGLTDTITVNPPQNLQKEEEKG</sequence>
<name>A0A8X6JUN8_TRICU</name>
<evidence type="ECO:0000313" key="2">
    <source>
        <dbReference type="EMBL" id="GFR19251.1"/>
    </source>
</evidence>
<dbReference type="OrthoDB" id="21625at2759"/>
<feature type="compositionally biased region" description="Polar residues" evidence="1">
    <location>
        <begin position="41"/>
        <end position="51"/>
    </location>
</feature>
<gene>
    <name evidence="2" type="ORF">TNCT_97291</name>
</gene>
<proteinExistence type="predicted"/>
<accession>A0A8X6JUN8</accession>
<organism evidence="2 3">
    <name type="scientific">Trichonephila clavata</name>
    <name type="common">Joro spider</name>
    <name type="synonym">Nephila clavata</name>
    <dbReference type="NCBI Taxonomy" id="2740835"/>
    <lineage>
        <taxon>Eukaryota</taxon>
        <taxon>Metazoa</taxon>
        <taxon>Ecdysozoa</taxon>
        <taxon>Arthropoda</taxon>
        <taxon>Chelicerata</taxon>
        <taxon>Arachnida</taxon>
        <taxon>Araneae</taxon>
        <taxon>Araneomorphae</taxon>
        <taxon>Entelegynae</taxon>
        <taxon>Araneoidea</taxon>
        <taxon>Nephilidae</taxon>
        <taxon>Trichonephila</taxon>
    </lineage>
</organism>
<comment type="caution">
    <text evidence="2">The sequence shown here is derived from an EMBL/GenBank/DDBJ whole genome shotgun (WGS) entry which is preliminary data.</text>
</comment>